<reference evidence="10" key="2">
    <citation type="submission" date="2020-05" db="UniProtKB">
        <authorList>
            <consortium name="EnsemblMetazoa"/>
        </authorList>
    </citation>
    <scope>IDENTIFICATION</scope>
    <source>
        <strain evidence="10">LVP_AGWG</strain>
    </source>
</reference>
<dbReference type="GO" id="GO:0048066">
    <property type="term" value="P:developmental pigmentation"/>
    <property type="evidence" value="ECO:0007669"/>
    <property type="project" value="TreeGrafter"/>
</dbReference>
<keyword evidence="4 6" id="KW-0844">Vision</keyword>
<dbReference type="InterPro" id="IPR015943">
    <property type="entry name" value="WD40/YVTN_repeat-like_dom_sf"/>
</dbReference>
<accession>A0A6I8TCE8</accession>
<evidence type="ECO:0000313" key="11">
    <source>
        <dbReference type="Proteomes" id="UP000008820"/>
    </source>
</evidence>
<evidence type="ECO:0000313" key="10">
    <source>
        <dbReference type="EnsemblMetazoa" id="AAEL006142-PA"/>
    </source>
</evidence>
<dbReference type="EnsemblMetazoa" id="AAEL006142-RA">
    <property type="protein sequence ID" value="AAEL006142-PA"/>
    <property type="gene ID" value="AAEL006142"/>
</dbReference>
<evidence type="ECO:0000256" key="2">
    <source>
        <dbReference type="ARBA" id="ARBA00022474"/>
    </source>
</evidence>
<dbReference type="PANTHER" id="PTHR23287:SF18">
    <property type="entry name" value="BLOC-2 COMPLEX MEMBER HPS5"/>
    <property type="match status" value="1"/>
</dbReference>
<dbReference type="InterPro" id="IPR035431">
    <property type="entry name" value="HPS5"/>
</dbReference>
<dbReference type="InterPro" id="IPR056499">
    <property type="entry name" value="Beta-prop_HPS5-like"/>
</dbReference>
<reference evidence="10 11" key="1">
    <citation type="submission" date="2017-06" db="EMBL/GenBank/DDBJ databases">
        <title>Aedes aegypti genome working group (AGWG) sequencing and assembly.</title>
        <authorList>
            <consortium name="Aedes aegypti Genome Working Group (AGWG)"/>
            <person name="Matthews B.J."/>
        </authorList>
    </citation>
    <scope>NUCLEOTIDE SEQUENCE [LARGE SCALE GENOMIC DNA]</scope>
    <source>
        <strain evidence="10 11">LVP_AGWG</strain>
    </source>
</reference>
<organism evidence="10 11">
    <name type="scientific">Aedes aegypti</name>
    <name type="common">Yellowfever mosquito</name>
    <name type="synonym">Culex aegypti</name>
    <dbReference type="NCBI Taxonomy" id="7159"/>
    <lineage>
        <taxon>Eukaryota</taxon>
        <taxon>Metazoa</taxon>
        <taxon>Ecdysozoa</taxon>
        <taxon>Arthropoda</taxon>
        <taxon>Hexapoda</taxon>
        <taxon>Insecta</taxon>
        <taxon>Pterygota</taxon>
        <taxon>Neoptera</taxon>
        <taxon>Endopterygota</taxon>
        <taxon>Diptera</taxon>
        <taxon>Nematocera</taxon>
        <taxon>Culicoidea</taxon>
        <taxon>Culicidae</taxon>
        <taxon>Culicinae</taxon>
        <taxon>Aedini</taxon>
        <taxon>Aedes</taxon>
        <taxon>Stegomyia</taxon>
    </lineage>
</organism>
<feature type="domain" description="HPS5-like beta-propeller" evidence="8">
    <location>
        <begin position="22"/>
        <end position="230"/>
    </location>
</feature>
<dbReference type="GO" id="GO:0031409">
    <property type="term" value="F:pigment binding"/>
    <property type="evidence" value="ECO:0007669"/>
    <property type="project" value="UniProtKB-KW"/>
</dbReference>
<dbReference type="PANTHER" id="PTHR23287">
    <property type="entry name" value="RUBY-EYE2-LIKE PROTEIN"/>
    <property type="match status" value="1"/>
</dbReference>
<keyword evidence="11" id="KW-1185">Reference proteome</keyword>
<evidence type="ECO:0000256" key="7">
    <source>
        <dbReference type="SAM" id="MobiDB-lite"/>
    </source>
</evidence>
<evidence type="ECO:0000259" key="9">
    <source>
        <dbReference type="Pfam" id="PF23757"/>
    </source>
</evidence>
<dbReference type="Proteomes" id="UP000008820">
    <property type="component" value="Chromosome 3"/>
</dbReference>
<dbReference type="SUPFAM" id="SSF82171">
    <property type="entry name" value="DPP6 N-terminal domain-like"/>
    <property type="match status" value="1"/>
</dbReference>
<dbReference type="Pfam" id="PF23757">
    <property type="entry name" value="TPR_HPS5_insect"/>
    <property type="match status" value="1"/>
</dbReference>
<dbReference type="Gene3D" id="2.130.10.10">
    <property type="entry name" value="YVTN repeat-like/Quinoprotein amine dehydrogenase"/>
    <property type="match status" value="1"/>
</dbReference>
<dbReference type="Pfam" id="PF23756">
    <property type="entry name" value="Beta-prop_HPS5"/>
    <property type="match status" value="1"/>
</dbReference>
<dbReference type="GO" id="GO:0007601">
    <property type="term" value="P:visual perception"/>
    <property type="evidence" value="ECO:0007669"/>
    <property type="project" value="UniProtKB-KW"/>
</dbReference>
<comment type="similarity">
    <text evidence="1 6">Belongs to the HPS5 family.</text>
</comment>
<keyword evidence="3 6" id="KW-0716">Sensory transduction</keyword>
<evidence type="ECO:0000256" key="3">
    <source>
        <dbReference type="ARBA" id="ARBA00022606"/>
    </source>
</evidence>
<evidence type="ECO:0000259" key="8">
    <source>
        <dbReference type="Pfam" id="PF23756"/>
    </source>
</evidence>
<dbReference type="AlphaFoldDB" id="A0A6I8TCE8"/>
<protein>
    <recommendedName>
        <fullName evidence="6">Hermansky-Pudlak syndrome 5 protein homolog</fullName>
    </recommendedName>
</protein>
<evidence type="ECO:0000256" key="5">
    <source>
        <dbReference type="ARBA" id="ARBA00057891"/>
    </source>
</evidence>
<gene>
    <name evidence="10" type="primary">5567532</name>
</gene>
<name>A0A6I8TCE8_AEDAE</name>
<feature type="domain" description="HPS5 TPR" evidence="9">
    <location>
        <begin position="554"/>
        <end position="741"/>
    </location>
</feature>
<dbReference type="GO" id="GO:0005737">
    <property type="term" value="C:cytoplasm"/>
    <property type="evidence" value="ECO:0007669"/>
    <property type="project" value="TreeGrafter"/>
</dbReference>
<evidence type="ECO:0000256" key="1">
    <source>
        <dbReference type="ARBA" id="ARBA00010697"/>
    </source>
</evidence>
<dbReference type="PIRSF" id="PIRSF037475">
    <property type="entry name" value="BLOC-2_complex_Hps5"/>
    <property type="match status" value="1"/>
</dbReference>
<dbReference type="FunFam" id="2.130.10.10:FF:000968">
    <property type="entry name" value="Hermansky-Pudlak syndrome 5 protein homolog"/>
    <property type="match status" value="1"/>
</dbReference>
<proteinExistence type="inferred from homology"/>
<feature type="region of interest" description="Disordered" evidence="7">
    <location>
        <begin position="239"/>
        <end position="268"/>
    </location>
</feature>
<keyword evidence="2 6" id="KW-0608">Pigment</keyword>
<evidence type="ECO:0000256" key="6">
    <source>
        <dbReference type="PIRNR" id="PIRNR037475"/>
    </source>
</evidence>
<dbReference type="InterPro" id="IPR056446">
    <property type="entry name" value="TPR_HPS5_insects"/>
</dbReference>
<evidence type="ECO:0000256" key="4">
    <source>
        <dbReference type="ARBA" id="ARBA00023305"/>
    </source>
</evidence>
<comment type="function">
    <text evidence="5 6">Has a role in the biogenesis of eye pigment granules. Eye pigment granules are specialized forms of late endosomes or lysosomes. Biogenesis of pigment granules in the eye requires molecular components required for protein delivery to lysosomes.</text>
</comment>
<sequence length="845" mass="96571">MIMDALRNYGLSQQRTELTSAIQLPLRNTRRIKFTCFDVSEKYIIFGANSGSLYVYDRESVNFLSIIPSQLGTISQVQISSNGKQIAVANMRGAIGVVLDLDGSASKEVLLTELGGGEAAGGVGVVGRSGTSAFVTSFCWGEDDKELYCGDSKGTVSLLQLSMFMGRNILNMTLSPVLLLENHIVQIDRYKELLLVSTLSKCVLCNTQREEFKQIGNRPRDGLYGATFIVPNPEYFNTPTEEDLEDAKSMEGSDDNDNDQRPSPSGVKIAQDQVRIFCSRPGSRLWEADIDGNVLRTHQFRHRSTDREANGPCNEIIAFKLLQKVLGRLILVHDDREIFLIDPIASQVVLWINNVGDISRVRLVGEDIYVFGNDQTMMKLRLDVEQKEVPKRLPKKINGKKSSPFKENGVYILDHLFNNNGLKEGTLQTESTIKEALASVVRGKYGRNIKQMFLGYDQMGPERPKTLNISKVYNSEENYNNMVQVLPTDESSYAEDDCSEDVVPKRNPPKKMFSMSLLSDYQLSEDDKTVRNLYLVYRSSIISNLNFADRYAKIFDAYDTESIVSLLHKLEIVMDENNEEQSRLKCIKIYFDYLKVELIWEIDVESRAFIKQCFIEYNKMLLHEELCELEKCESCGHYLRTNINCHYPEIGTTLIQYYWSRKDYAQCFELVQQIPFLWHTITKFYIQDNREDKAIQCIWNVGDPGLLERAACEMFTMDHWRQLLDLMLTCYNSNSLMCLNCDKLCTLADPGRNPMWREQQNQAQSPVVNSKDNNHINNNNIGIATRRSTNVNRFYSWNYILNTAIDQKCVDGKSMLKLLRGYDEYIPKGAISTSFYLKCLLNVSD</sequence>
<dbReference type="OrthoDB" id="19493at2759"/>